<name>A0A226ETV9_FOLCA</name>
<dbReference type="AlphaFoldDB" id="A0A226ETV9"/>
<evidence type="ECO:0000313" key="3">
    <source>
        <dbReference type="Proteomes" id="UP000198287"/>
    </source>
</evidence>
<sequence length="358" mass="41902">MNSRRFKDAGTDLNPNERRFRPACEEDSDEQSLQNFYFSLPRPKQLQSKALGRIQTHKVRDYVTSALDDLVDITQKTEDANARHEFQANDRLKQRLKPQLLNEQRFAGSSFRDSRLNLPLDAYLKGIPRSWGDEIALLEANAKAKKPDHLRFKTKVIKTPLISNEAERRWAWEINKKLKNAQIYAMKQKINASRINDIRSELSDFDLLNRPTYFLPLDSQIQTAGQNYTKDKFCKPDSNFLERSESAREMYDRLPALISEQSLQTVLRKDRCFNYCEEFQYRGKSTEHVFDVDEAMQDLKKMTKSKKFDIDIETKPTMRLSSGDSMFELTCLRDLVDITEGSGWETNEQGKKRFDEHM</sequence>
<reference evidence="2 3" key="1">
    <citation type="submission" date="2015-12" db="EMBL/GenBank/DDBJ databases">
        <title>The genome of Folsomia candida.</title>
        <authorList>
            <person name="Faddeeva A."/>
            <person name="Derks M.F."/>
            <person name="Anvar Y."/>
            <person name="Smit S."/>
            <person name="Van Straalen N."/>
            <person name="Roelofs D."/>
        </authorList>
    </citation>
    <scope>NUCLEOTIDE SEQUENCE [LARGE SCALE GENOMIC DNA]</scope>
    <source>
        <strain evidence="2 3">VU population</strain>
        <tissue evidence="2">Whole body</tissue>
    </source>
</reference>
<evidence type="ECO:0000256" key="1">
    <source>
        <dbReference type="SAM" id="MobiDB-lite"/>
    </source>
</evidence>
<accession>A0A226ETV9</accession>
<proteinExistence type="predicted"/>
<feature type="region of interest" description="Disordered" evidence="1">
    <location>
        <begin position="1"/>
        <end position="20"/>
    </location>
</feature>
<dbReference type="EMBL" id="LNIX01000002">
    <property type="protein sequence ID" value="OXA61042.1"/>
    <property type="molecule type" value="Genomic_DNA"/>
</dbReference>
<evidence type="ECO:0000313" key="2">
    <source>
        <dbReference type="EMBL" id="OXA61042.1"/>
    </source>
</evidence>
<gene>
    <name evidence="2" type="ORF">Fcan01_05206</name>
</gene>
<protein>
    <submittedName>
        <fullName evidence="2">Uncharacterized protein</fullName>
    </submittedName>
</protein>
<dbReference type="Proteomes" id="UP000198287">
    <property type="component" value="Unassembled WGS sequence"/>
</dbReference>
<keyword evidence="3" id="KW-1185">Reference proteome</keyword>
<comment type="caution">
    <text evidence="2">The sequence shown here is derived from an EMBL/GenBank/DDBJ whole genome shotgun (WGS) entry which is preliminary data.</text>
</comment>
<organism evidence="2 3">
    <name type="scientific">Folsomia candida</name>
    <name type="common">Springtail</name>
    <dbReference type="NCBI Taxonomy" id="158441"/>
    <lineage>
        <taxon>Eukaryota</taxon>
        <taxon>Metazoa</taxon>
        <taxon>Ecdysozoa</taxon>
        <taxon>Arthropoda</taxon>
        <taxon>Hexapoda</taxon>
        <taxon>Collembola</taxon>
        <taxon>Entomobryomorpha</taxon>
        <taxon>Isotomoidea</taxon>
        <taxon>Isotomidae</taxon>
        <taxon>Proisotominae</taxon>
        <taxon>Folsomia</taxon>
    </lineage>
</organism>